<evidence type="ECO:0000256" key="2">
    <source>
        <dbReference type="SAM" id="SignalP"/>
    </source>
</evidence>
<reference evidence="3" key="2">
    <citation type="submission" date="2016-05" db="EMBL/GenBank/DDBJ databases">
        <title>Comparative analysis highlights variable genome content of wheat rusts and divergence of the mating loci.</title>
        <authorList>
            <person name="Cuomo C.A."/>
            <person name="Bakkeren G."/>
            <person name="Szabo L."/>
            <person name="Khalil H."/>
            <person name="Joly D."/>
            <person name="Goldberg J."/>
            <person name="Young S."/>
            <person name="Zeng Q."/>
            <person name="Fellers J."/>
        </authorList>
    </citation>
    <scope>NUCLEOTIDE SEQUENCE [LARGE SCALE GENOMIC DNA]</scope>
    <source>
        <strain evidence="3">1-1 BBBD Race 1</strain>
    </source>
</reference>
<feature type="compositionally biased region" description="Basic and acidic residues" evidence="1">
    <location>
        <begin position="136"/>
        <end position="152"/>
    </location>
</feature>
<dbReference type="AlphaFoldDB" id="A0A180GEZ7"/>
<feature type="chain" id="PRO_5008109842" description="Secreted protein" evidence="2">
    <location>
        <begin position="20"/>
        <end position="152"/>
    </location>
</feature>
<gene>
    <name evidence="3" type="ORF">PTTG_28066</name>
</gene>
<keyword evidence="2" id="KW-0732">Signal</keyword>
<organism evidence="3">
    <name type="scientific">Puccinia triticina (isolate 1-1 / race 1 (BBBD))</name>
    <name type="common">Brown leaf rust fungus</name>
    <dbReference type="NCBI Taxonomy" id="630390"/>
    <lineage>
        <taxon>Eukaryota</taxon>
        <taxon>Fungi</taxon>
        <taxon>Dikarya</taxon>
        <taxon>Basidiomycota</taxon>
        <taxon>Pucciniomycotina</taxon>
        <taxon>Pucciniomycetes</taxon>
        <taxon>Pucciniales</taxon>
        <taxon>Pucciniaceae</taxon>
        <taxon>Puccinia</taxon>
    </lineage>
</organism>
<reference evidence="4" key="4">
    <citation type="submission" date="2025-05" db="UniProtKB">
        <authorList>
            <consortium name="EnsemblFungi"/>
        </authorList>
    </citation>
    <scope>IDENTIFICATION</scope>
    <source>
        <strain evidence="4">isolate 1-1 / race 1 (BBBD)</strain>
    </source>
</reference>
<proteinExistence type="predicted"/>
<evidence type="ECO:0000313" key="5">
    <source>
        <dbReference type="Proteomes" id="UP000005240"/>
    </source>
</evidence>
<protein>
    <recommendedName>
        <fullName evidence="6">Secreted protein</fullName>
    </recommendedName>
</protein>
<name>A0A180GEZ7_PUCT1</name>
<reference evidence="4 5" key="3">
    <citation type="journal article" date="2017" name="G3 (Bethesda)">
        <title>Comparative analysis highlights variable genome content of wheat rusts and divergence of the mating loci.</title>
        <authorList>
            <person name="Cuomo C.A."/>
            <person name="Bakkeren G."/>
            <person name="Khalil H.B."/>
            <person name="Panwar V."/>
            <person name="Joly D."/>
            <person name="Linning R."/>
            <person name="Sakthikumar S."/>
            <person name="Song X."/>
            <person name="Adiconis X."/>
            <person name="Fan L."/>
            <person name="Goldberg J.M."/>
            <person name="Levin J.Z."/>
            <person name="Young S."/>
            <person name="Zeng Q."/>
            <person name="Anikster Y."/>
            <person name="Bruce M."/>
            <person name="Wang M."/>
            <person name="Yin C."/>
            <person name="McCallum B."/>
            <person name="Szabo L.J."/>
            <person name="Hulbert S."/>
            <person name="Chen X."/>
            <person name="Fellers J.P."/>
        </authorList>
    </citation>
    <scope>NUCLEOTIDE SEQUENCE</scope>
    <source>
        <strain evidence="5">Isolate 1-1 / race 1 (BBBD)</strain>
        <strain evidence="4">isolate 1-1 / race 1 (BBBD)</strain>
    </source>
</reference>
<dbReference type="VEuPathDB" id="FungiDB:PTTG_28066"/>
<evidence type="ECO:0000313" key="4">
    <source>
        <dbReference type="EnsemblFungi" id="PTTG_28066-t43_1-p1"/>
    </source>
</evidence>
<accession>A0A180GEZ7</accession>
<evidence type="ECO:0000256" key="1">
    <source>
        <dbReference type="SAM" id="MobiDB-lite"/>
    </source>
</evidence>
<feature type="region of interest" description="Disordered" evidence="1">
    <location>
        <begin position="133"/>
        <end position="152"/>
    </location>
</feature>
<reference evidence="3" key="1">
    <citation type="submission" date="2009-11" db="EMBL/GenBank/DDBJ databases">
        <authorList>
            <consortium name="The Broad Institute Genome Sequencing Platform"/>
            <person name="Ward D."/>
            <person name="Feldgarden M."/>
            <person name="Earl A."/>
            <person name="Young S.K."/>
            <person name="Zeng Q."/>
            <person name="Koehrsen M."/>
            <person name="Alvarado L."/>
            <person name="Berlin A."/>
            <person name="Bochicchio J."/>
            <person name="Borenstein D."/>
            <person name="Chapman S.B."/>
            <person name="Chen Z."/>
            <person name="Engels R."/>
            <person name="Freedman E."/>
            <person name="Gellesch M."/>
            <person name="Goldberg J."/>
            <person name="Griggs A."/>
            <person name="Gujja S."/>
            <person name="Heilman E."/>
            <person name="Heiman D."/>
            <person name="Hepburn T."/>
            <person name="Howarth C."/>
            <person name="Jen D."/>
            <person name="Larson L."/>
            <person name="Lewis B."/>
            <person name="Mehta T."/>
            <person name="Park D."/>
            <person name="Pearson M."/>
            <person name="Roberts A."/>
            <person name="Saif S."/>
            <person name="Shea T."/>
            <person name="Shenoy N."/>
            <person name="Sisk P."/>
            <person name="Stolte C."/>
            <person name="Sykes S."/>
            <person name="Thomson T."/>
            <person name="Walk T."/>
            <person name="White J."/>
            <person name="Yandava C."/>
            <person name="Izard J."/>
            <person name="Baranova O.V."/>
            <person name="Blanton J.M."/>
            <person name="Tanner A.C."/>
            <person name="Dewhirst F.E."/>
            <person name="Haas B."/>
            <person name="Nusbaum C."/>
            <person name="Birren B."/>
        </authorList>
    </citation>
    <scope>NUCLEOTIDE SEQUENCE [LARGE SCALE GENOMIC DNA]</scope>
    <source>
        <strain evidence="3">1-1 BBBD Race 1</strain>
    </source>
</reference>
<dbReference type="EMBL" id="ADAS02000086">
    <property type="protein sequence ID" value="OAV91109.1"/>
    <property type="molecule type" value="Genomic_DNA"/>
</dbReference>
<sequence length="152" mass="16284">MPFLKSLAVLTIIAHGLLAQQVVPRQSKTCAFHCPGPVHGDWNAGACVLVFASGSDNQPTELKVKAATPTAHHPNFFNCIGTYPGNPKVVSACCRHDVVPPLGIASKSFYIRKGRPPEEGGLPANPGYNTFCQIPDPHKTKPADFPPDCRES</sequence>
<keyword evidence="5" id="KW-1185">Reference proteome</keyword>
<evidence type="ECO:0008006" key="6">
    <source>
        <dbReference type="Google" id="ProtNLM"/>
    </source>
</evidence>
<dbReference type="EnsemblFungi" id="PTTG_28066-t43_1">
    <property type="protein sequence ID" value="PTTG_28066-t43_1-p1"/>
    <property type="gene ID" value="PTTG_28066"/>
</dbReference>
<dbReference type="Proteomes" id="UP000005240">
    <property type="component" value="Unassembled WGS sequence"/>
</dbReference>
<evidence type="ECO:0000313" key="3">
    <source>
        <dbReference type="EMBL" id="OAV91109.1"/>
    </source>
</evidence>
<feature type="signal peptide" evidence="2">
    <location>
        <begin position="1"/>
        <end position="19"/>
    </location>
</feature>